<feature type="domain" description="Ketosynthase family 3 (KS3)" evidence="11">
    <location>
        <begin position="33"/>
        <end position="461"/>
    </location>
</feature>
<dbReference type="Pfam" id="PF14765">
    <property type="entry name" value="PS-DH"/>
    <property type="match status" value="1"/>
</dbReference>
<comment type="caution">
    <text evidence="13">The sequence shown here is derived from an EMBL/GenBank/DDBJ whole genome shotgun (WGS) entry which is preliminary data.</text>
</comment>
<feature type="domain" description="PKS/mFAS DH" evidence="12">
    <location>
        <begin position="928"/>
        <end position="1205"/>
    </location>
</feature>
<reference evidence="13 14" key="1">
    <citation type="submission" date="2024-10" db="EMBL/GenBank/DDBJ databases">
        <title>The Natural Products Discovery Center: Release of the First 8490 Sequenced Strains for Exploring Actinobacteria Biosynthetic Diversity.</title>
        <authorList>
            <person name="Kalkreuter E."/>
            <person name="Kautsar S.A."/>
            <person name="Yang D."/>
            <person name="Bader C.D."/>
            <person name="Teijaro C.N."/>
            <person name="Fluegel L."/>
            <person name="Davis C.M."/>
            <person name="Simpson J.R."/>
            <person name="Lauterbach L."/>
            <person name="Steele A.D."/>
            <person name="Gui C."/>
            <person name="Meng S."/>
            <person name="Li G."/>
            <person name="Viehrig K."/>
            <person name="Ye F."/>
            <person name="Su P."/>
            <person name="Kiefer A.F."/>
            <person name="Nichols A."/>
            <person name="Cepeda A.J."/>
            <person name="Yan W."/>
            <person name="Fan B."/>
            <person name="Jiang Y."/>
            <person name="Adhikari A."/>
            <person name="Zheng C.-J."/>
            <person name="Schuster L."/>
            <person name="Cowan T.M."/>
            <person name="Smanski M.J."/>
            <person name="Chevrette M.G."/>
            <person name="De Carvalho L.P.S."/>
            <person name="Shen B."/>
        </authorList>
    </citation>
    <scope>NUCLEOTIDE SEQUENCE [LARGE SCALE GENOMIC DNA]</scope>
    <source>
        <strain evidence="13 14">NPDC017990</strain>
    </source>
</reference>
<evidence type="ECO:0000256" key="6">
    <source>
        <dbReference type="ARBA" id="ARBA00023194"/>
    </source>
</evidence>
<dbReference type="InterPro" id="IPR006162">
    <property type="entry name" value="Ppantetheine_attach_site"/>
</dbReference>
<feature type="region of interest" description="N-terminal hotdog fold" evidence="9">
    <location>
        <begin position="928"/>
        <end position="1051"/>
    </location>
</feature>
<dbReference type="Pfam" id="PF00109">
    <property type="entry name" value="ketoacyl-synt"/>
    <property type="match status" value="1"/>
</dbReference>
<dbReference type="InterPro" id="IPR036736">
    <property type="entry name" value="ACP-like_sf"/>
</dbReference>
<keyword evidence="14" id="KW-1185">Reference proteome</keyword>
<evidence type="ECO:0000256" key="9">
    <source>
        <dbReference type="PROSITE-ProRule" id="PRU01363"/>
    </source>
</evidence>
<dbReference type="PANTHER" id="PTHR43775:SF51">
    <property type="entry name" value="INACTIVE PHENOLPHTHIOCEROL SYNTHESIS POLYKETIDE SYNTHASE TYPE I PKS1-RELATED"/>
    <property type="match status" value="1"/>
</dbReference>
<dbReference type="Gene3D" id="3.40.366.10">
    <property type="entry name" value="Malonyl-Coenzyme A Acyl Carrier Protein, domain 2"/>
    <property type="match status" value="1"/>
</dbReference>
<name>A0ABW7R2C3_9ACTN</name>
<dbReference type="Pfam" id="PF21089">
    <property type="entry name" value="PKS_DH_N"/>
    <property type="match status" value="1"/>
</dbReference>
<dbReference type="SMART" id="SM01294">
    <property type="entry name" value="PKS_PP_betabranch"/>
    <property type="match status" value="1"/>
</dbReference>
<dbReference type="InterPro" id="IPR049900">
    <property type="entry name" value="PKS_mFAS_DH"/>
</dbReference>
<dbReference type="InterPro" id="IPR042104">
    <property type="entry name" value="PKS_dehydratase_sf"/>
</dbReference>
<dbReference type="InterPro" id="IPR014031">
    <property type="entry name" value="Ketoacyl_synth_C"/>
</dbReference>
<dbReference type="InterPro" id="IPR018201">
    <property type="entry name" value="Ketoacyl_synth_AS"/>
</dbReference>
<dbReference type="InterPro" id="IPR009081">
    <property type="entry name" value="PP-bd_ACP"/>
</dbReference>
<dbReference type="InterPro" id="IPR050091">
    <property type="entry name" value="PKS_NRPS_Biosynth_Enz"/>
</dbReference>
<dbReference type="SMART" id="SM00825">
    <property type="entry name" value="PKS_KS"/>
    <property type="match status" value="1"/>
</dbReference>
<dbReference type="Gene3D" id="3.30.70.3290">
    <property type="match status" value="1"/>
</dbReference>
<dbReference type="InterPro" id="IPR015083">
    <property type="entry name" value="NorB/c/GfsB-D-like_docking"/>
</dbReference>
<feature type="domain" description="Carrier" evidence="10">
    <location>
        <begin position="1680"/>
        <end position="1755"/>
    </location>
</feature>
<dbReference type="SMART" id="SM00826">
    <property type="entry name" value="PKS_DH"/>
    <property type="match status" value="1"/>
</dbReference>
<dbReference type="InterPro" id="IPR020806">
    <property type="entry name" value="PKS_PP-bd"/>
</dbReference>
<dbReference type="Gene3D" id="1.10.1200.10">
    <property type="entry name" value="ACP-like"/>
    <property type="match status" value="1"/>
</dbReference>
<dbReference type="CDD" id="cd00833">
    <property type="entry name" value="PKS"/>
    <property type="match status" value="1"/>
</dbReference>
<dbReference type="SMART" id="SM00827">
    <property type="entry name" value="PKS_AT"/>
    <property type="match status" value="1"/>
</dbReference>
<dbReference type="InterPro" id="IPR049551">
    <property type="entry name" value="PKS_DH_C"/>
</dbReference>
<dbReference type="Gene3D" id="3.40.50.720">
    <property type="entry name" value="NAD(P)-binding Rossmann-like Domain"/>
    <property type="match status" value="1"/>
</dbReference>
<dbReference type="InterPro" id="IPR032821">
    <property type="entry name" value="PKS_assoc"/>
</dbReference>
<sequence>MEDVDKLRSYLRRAVGDAQELRERVRELEESAREPIAVVGVGCRFPGGVTSPEGLWDVVSDGVDAISEFPQDRGWDIEALYDPDPEARGKTYTRSGGFLHDLPEFDAPFFGISPREAQAMDPQQRLMLETSWEALERAGIDPAGLRGSATGVFTGLYAVDYGPRMGGEAAGEAEGFALTGTYASVASGRVAYALGLEGPAVSVDTACSSSLVTVHQAMRSLRSGESTLALAGGVSTLQTPGLLVEFARQRGLSVDGRCKAFAEAADGTGFAEGAGVLVLERLSDARRNGRRIWAVIRGSAVNQDGASNGLTAPNELAQQRVIRAALADAGLSADGVDAVEAHGTGTMLGDPIEVEALLATYGQERDPGSPLWLGSLKSNIGHTQAAAGVGGIIKMIMAMRHQYLPKTLHVNAPSPHVDWSSGGVELLVDGREWSRKNEGPRRAGVSSFGISGTNAHVILEEAPAESQADAGTSDADVAGGLVPWLLSGKSEAALEQQASRLREFVAADPGVDVADVGASLVSSRTRFEHRAVVLGHGRDELLASLAALSDGAESAAVVRGVAGELGGTVFMFPGQGSKWAGLGRELYDAFPVFAKSLDEVCERFDGQLPFALKPVLLAEEPEGRERTDVAQAALFALQVSLYRLVSQYGPQPGFLIGHSVGEIAAAHVSGVLDLDAATRLVAARGRVMQSVSERGAMLAVRASETEVGGLLAEYGRVGIAAVNGPESVVVSGLREEVHALRDRLKAGGRSAKLLEVDHAFHSPLMDPVLEEFGAALGDLSGGALNIPIISTRLGREATLQELTSAAHWVDHVRAPVRFFDAVESARTAGADLFLEVGPGATLAGLTTDAFTGEGVTDALVVSASRRDRPAAEALVGALAQLHVRGTAVDWDAFFGPRRPVDLPTYAFQRQRYWLNTPHETTTASTSDHPLLDAVIDLPADEEHGGVGGVAAGGRLSLQRHPWLAEHVVHGAVLVPSTVLLEMAVWAARKAGCDIIDEFTLEAPLVLSRTADRDIRVVIDGKHVISVHSRGKGETEWTRNAVGVAGADTTTDPAGENLVTWPPAGTVDVPFEDEYARLSDTGFHYGPLFRGLKQVWRHGDALFAEVELPAAEGAEPGRFRIHPALLHAALLPAGLAQVVDDSRPEGWLPSRFTGVRVHPAEATGLRVRLAHTGENALSVTIADSSGVPVGGIATLTLRPADVAKLTELSFDHQDSLFQVEWAPLALTPAQVTARQPEFVTDLDELAATDGEIREIPPVVIATIDRSDGNDTPAAAERNIHRVLRWTQDWLSDDRYAESRLVIVTCKAIHDEQVPHTDPAAAAIWGFVRSAQTENPGRFTLIDTDDEPGSEACVPAAAQSTEPQLKIRSGTVSTPRLAHARGGPAQDAPVAPALGSGTVLITGGTSGLGATLARHLVERHGVRSLVLTSRRGQAAPGAAELREQLTAAGAAQVEIAACDVTSRTSVARLLDALPSGQPLTAVIHCAGVLDDGVVEALTEDRVDAVLAPKVRGAWHLHELTRHLDLSAFVLFSSVASVLGTAGQANYAAANAFLNGLAETRRAEGLPASSLCWGFWAERSGMGGELGEADLVRLQRQGVQAMSSHEGLALFDAALSRDEPVLVPARLNLLALGAAQAGHGGSPLLRALAGTTAGAGGGTGGRQDAGIRLAQQVRSLPQAEAEAAVLDAVRAQTALVLGHADTRKIGPSVAFRELGIDSLTALELRNKLAAMTGLKLPATLTFDYPNPSSLAQFLYEGIAPDAGTDPASPADHLAKEIEELGARLEGAFLELAAEDQTTISTLLGELQGRVRSMASAGSPVAVVDQISSASVGELLSLLDKELG</sequence>
<dbReference type="PROSITE" id="PS00012">
    <property type="entry name" value="PHOSPHOPANTETHEINE"/>
    <property type="match status" value="1"/>
</dbReference>
<dbReference type="SUPFAM" id="SSF53901">
    <property type="entry name" value="Thiolase-like"/>
    <property type="match status" value="1"/>
</dbReference>
<dbReference type="PROSITE" id="PS50075">
    <property type="entry name" value="CARRIER"/>
    <property type="match status" value="1"/>
</dbReference>
<accession>A0ABW7R2C3</accession>
<feature type="region of interest" description="C-terminal hotdog fold" evidence="9">
    <location>
        <begin position="1065"/>
        <end position="1205"/>
    </location>
</feature>
<dbReference type="Pfam" id="PF16197">
    <property type="entry name" value="KAsynt_C_assoc"/>
    <property type="match status" value="1"/>
</dbReference>
<dbReference type="InterPro" id="IPR016036">
    <property type="entry name" value="Malonyl_transacylase_ACP-bd"/>
</dbReference>
<comment type="pathway">
    <text evidence="2">Antibiotic biosynthesis.</text>
</comment>
<evidence type="ECO:0000313" key="13">
    <source>
        <dbReference type="EMBL" id="MFH8551427.1"/>
    </source>
</evidence>
<dbReference type="InterPro" id="IPR049552">
    <property type="entry name" value="PKS_DH_N"/>
</dbReference>
<keyword evidence="4" id="KW-0597">Phosphoprotein</keyword>
<dbReference type="SUPFAM" id="SSF51735">
    <property type="entry name" value="NAD(P)-binding Rossmann-fold domains"/>
    <property type="match status" value="2"/>
</dbReference>
<evidence type="ECO:0000256" key="4">
    <source>
        <dbReference type="ARBA" id="ARBA00022553"/>
    </source>
</evidence>
<dbReference type="InterPro" id="IPR057326">
    <property type="entry name" value="KR_dom"/>
</dbReference>
<dbReference type="SUPFAM" id="SSF55048">
    <property type="entry name" value="Probable ACP-binding domain of malonyl-CoA ACP transacylase"/>
    <property type="match status" value="1"/>
</dbReference>
<dbReference type="Gene3D" id="3.10.129.110">
    <property type="entry name" value="Polyketide synthase dehydratase"/>
    <property type="match status" value="1"/>
</dbReference>
<evidence type="ECO:0000259" key="10">
    <source>
        <dbReference type="PROSITE" id="PS50075"/>
    </source>
</evidence>
<dbReference type="PROSITE" id="PS52004">
    <property type="entry name" value="KS3_2"/>
    <property type="match status" value="1"/>
</dbReference>
<evidence type="ECO:0000256" key="5">
    <source>
        <dbReference type="ARBA" id="ARBA00022679"/>
    </source>
</evidence>
<comment type="caution">
    <text evidence="9">Lacks conserved residue(s) required for the propagation of feature annotation.</text>
</comment>
<keyword evidence="8" id="KW-0012">Acyltransferase</keyword>
<dbReference type="Proteomes" id="UP001610818">
    <property type="component" value="Unassembled WGS sequence"/>
</dbReference>
<dbReference type="Pfam" id="PF00698">
    <property type="entry name" value="Acyl_transf_1"/>
    <property type="match status" value="1"/>
</dbReference>
<evidence type="ECO:0000256" key="8">
    <source>
        <dbReference type="ARBA" id="ARBA00023315"/>
    </source>
</evidence>
<evidence type="ECO:0000256" key="3">
    <source>
        <dbReference type="ARBA" id="ARBA00022450"/>
    </source>
</evidence>
<dbReference type="RefSeq" id="WP_397718342.1">
    <property type="nucleotide sequence ID" value="NZ_JBIRGN010000011.1"/>
</dbReference>
<organism evidence="13 14">
    <name type="scientific">Streptomyces longisporoflavus</name>
    <dbReference type="NCBI Taxonomy" id="28044"/>
    <lineage>
        <taxon>Bacteria</taxon>
        <taxon>Bacillati</taxon>
        <taxon>Actinomycetota</taxon>
        <taxon>Actinomycetes</taxon>
        <taxon>Kitasatosporales</taxon>
        <taxon>Streptomycetaceae</taxon>
        <taxon>Streptomyces</taxon>
    </lineage>
</organism>
<dbReference type="InterPro" id="IPR014030">
    <property type="entry name" value="Ketoacyl_synth_N"/>
</dbReference>
<dbReference type="PROSITE" id="PS52019">
    <property type="entry name" value="PKS_MFAS_DH"/>
    <property type="match status" value="1"/>
</dbReference>
<protein>
    <submittedName>
        <fullName evidence="13">SDR family NAD(P)-dependent oxidoreductase</fullName>
    </submittedName>
</protein>
<dbReference type="EMBL" id="JBIRGQ010000011">
    <property type="protein sequence ID" value="MFH8551427.1"/>
    <property type="molecule type" value="Genomic_DNA"/>
</dbReference>
<dbReference type="Gene3D" id="3.40.47.10">
    <property type="match status" value="1"/>
</dbReference>
<dbReference type="InterPro" id="IPR055123">
    <property type="entry name" value="SpnB-like_Rossmann"/>
</dbReference>
<dbReference type="InterPro" id="IPR020807">
    <property type="entry name" value="PKS_DH"/>
</dbReference>
<keyword evidence="3" id="KW-0596">Phosphopantetheine</keyword>
<dbReference type="InterPro" id="IPR016039">
    <property type="entry name" value="Thiolase-like"/>
</dbReference>
<evidence type="ECO:0000259" key="12">
    <source>
        <dbReference type="PROSITE" id="PS52019"/>
    </source>
</evidence>
<dbReference type="CDD" id="cd08956">
    <property type="entry name" value="KR_3_FAS_SDR_x"/>
    <property type="match status" value="1"/>
</dbReference>
<keyword evidence="7" id="KW-0511">Multifunctional enzyme</keyword>
<dbReference type="Pfam" id="PF00550">
    <property type="entry name" value="PP-binding"/>
    <property type="match status" value="1"/>
</dbReference>
<dbReference type="SUPFAM" id="SSF47336">
    <property type="entry name" value="ACP-like"/>
    <property type="match status" value="1"/>
</dbReference>
<dbReference type="Pfam" id="PF08659">
    <property type="entry name" value="KR"/>
    <property type="match status" value="1"/>
</dbReference>
<evidence type="ECO:0000256" key="1">
    <source>
        <dbReference type="ARBA" id="ARBA00001957"/>
    </source>
</evidence>
<dbReference type="SMART" id="SM00823">
    <property type="entry name" value="PKS_PP"/>
    <property type="match status" value="1"/>
</dbReference>
<dbReference type="Pfam" id="PF02801">
    <property type="entry name" value="Ketoacyl-synt_C"/>
    <property type="match status" value="1"/>
</dbReference>
<proteinExistence type="predicted"/>
<dbReference type="PANTHER" id="PTHR43775">
    <property type="entry name" value="FATTY ACID SYNTHASE"/>
    <property type="match status" value="1"/>
</dbReference>
<dbReference type="Pfam" id="PF22953">
    <property type="entry name" value="SpnB_Rossmann"/>
    <property type="match status" value="1"/>
</dbReference>
<dbReference type="InterPro" id="IPR036291">
    <property type="entry name" value="NAD(P)-bd_dom_sf"/>
</dbReference>
<dbReference type="InterPro" id="IPR001227">
    <property type="entry name" value="Ac_transferase_dom_sf"/>
</dbReference>
<dbReference type="SMART" id="SM00822">
    <property type="entry name" value="PKS_KR"/>
    <property type="match status" value="1"/>
</dbReference>
<dbReference type="Pfam" id="PF08990">
    <property type="entry name" value="Docking"/>
    <property type="match status" value="1"/>
</dbReference>
<evidence type="ECO:0000259" key="11">
    <source>
        <dbReference type="PROSITE" id="PS52004"/>
    </source>
</evidence>
<dbReference type="InterPro" id="IPR013968">
    <property type="entry name" value="PKS_KR"/>
</dbReference>
<dbReference type="SUPFAM" id="SSF52151">
    <property type="entry name" value="FabD/lysophospholipase-like"/>
    <property type="match status" value="1"/>
</dbReference>
<evidence type="ECO:0000256" key="2">
    <source>
        <dbReference type="ARBA" id="ARBA00004792"/>
    </source>
</evidence>
<comment type="cofactor">
    <cofactor evidence="1">
        <name>pantetheine 4'-phosphate</name>
        <dbReference type="ChEBI" id="CHEBI:47942"/>
    </cofactor>
</comment>
<dbReference type="InterPro" id="IPR016035">
    <property type="entry name" value="Acyl_Trfase/lysoPLipase"/>
</dbReference>
<keyword evidence="5" id="KW-0808">Transferase</keyword>
<gene>
    <name evidence="13" type="ORF">ACH4F9_41225</name>
</gene>
<evidence type="ECO:0000313" key="14">
    <source>
        <dbReference type="Proteomes" id="UP001610818"/>
    </source>
</evidence>
<keyword evidence="6" id="KW-0045">Antibiotic biosynthesis</keyword>
<dbReference type="InterPro" id="IPR020841">
    <property type="entry name" value="PKS_Beta-ketoAc_synthase_dom"/>
</dbReference>
<dbReference type="PROSITE" id="PS00606">
    <property type="entry name" value="KS3_1"/>
    <property type="match status" value="1"/>
</dbReference>
<evidence type="ECO:0000256" key="7">
    <source>
        <dbReference type="ARBA" id="ARBA00023268"/>
    </source>
</evidence>
<dbReference type="InterPro" id="IPR014043">
    <property type="entry name" value="Acyl_transferase_dom"/>
</dbReference>